<gene>
    <name evidence="2" type="ORF">NDU88_002875</name>
</gene>
<feature type="region of interest" description="Disordered" evidence="1">
    <location>
        <begin position="1"/>
        <end position="71"/>
    </location>
</feature>
<evidence type="ECO:0000256" key="1">
    <source>
        <dbReference type="SAM" id="MobiDB-lite"/>
    </source>
</evidence>
<feature type="compositionally biased region" description="Basic and acidic residues" evidence="1">
    <location>
        <begin position="11"/>
        <end position="30"/>
    </location>
</feature>
<keyword evidence="3" id="KW-1185">Reference proteome</keyword>
<dbReference type="AlphaFoldDB" id="A0AAV7UWW9"/>
<evidence type="ECO:0000313" key="2">
    <source>
        <dbReference type="EMBL" id="KAJ1193579.1"/>
    </source>
</evidence>
<dbReference type="Proteomes" id="UP001066276">
    <property type="component" value="Chromosome 2_2"/>
</dbReference>
<protein>
    <submittedName>
        <fullName evidence="2">Uncharacterized protein</fullName>
    </submittedName>
</protein>
<sequence length="92" mass="10485">MAQDTRGGQPSERKEVEDGRRRGWEKKDYEANQPHETADNQDRVRPKTQMPGKTEAGEAGRPGVVQETQLGEAREREIDIYINLQKLNIVVP</sequence>
<accession>A0AAV7UWW9</accession>
<dbReference type="EMBL" id="JANPWB010000004">
    <property type="protein sequence ID" value="KAJ1193579.1"/>
    <property type="molecule type" value="Genomic_DNA"/>
</dbReference>
<evidence type="ECO:0000313" key="3">
    <source>
        <dbReference type="Proteomes" id="UP001066276"/>
    </source>
</evidence>
<comment type="caution">
    <text evidence="2">The sequence shown here is derived from an EMBL/GenBank/DDBJ whole genome shotgun (WGS) entry which is preliminary data.</text>
</comment>
<name>A0AAV7UWW9_PLEWA</name>
<proteinExistence type="predicted"/>
<feature type="compositionally biased region" description="Basic and acidic residues" evidence="1">
    <location>
        <begin position="36"/>
        <end position="45"/>
    </location>
</feature>
<organism evidence="2 3">
    <name type="scientific">Pleurodeles waltl</name>
    <name type="common">Iberian ribbed newt</name>
    <dbReference type="NCBI Taxonomy" id="8319"/>
    <lineage>
        <taxon>Eukaryota</taxon>
        <taxon>Metazoa</taxon>
        <taxon>Chordata</taxon>
        <taxon>Craniata</taxon>
        <taxon>Vertebrata</taxon>
        <taxon>Euteleostomi</taxon>
        <taxon>Amphibia</taxon>
        <taxon>Batrachia</taxon>
        <taxon>Caudata</taxon>
        <taxon>Salamandroidea</taxon>
        <taxon>Salamandridae</taxon>
        <taxon>Pleurodelinae</taxon>
        <taxon>Pleurodeles</taxon>
    </lineage>
</organism>
<reference evidence="2" key="1">
    <citation type="journal article" date="2022" name="bioRxiv">
        <title>Sequencing and chromosome-scale assembly of the giantPleurodeles waltlgenome.</title>
        <authorList>
            <person name="Brown T."/>
            <person name="Elewa A."/>
            <person name="Iarovenko S."/>
            <person name="Subramanian E."/>
            <person name="Araus A.J."/>
            <person name="Petzold A."/>
            <person name="Susuki M."/>
            <person name="Suzuki K.-i.T."/>
            <person name="Hayashi T."/>
            <person name="Toyoda A."/>
            <person name="Oliveira C."/>
            <person name="Osipova E."/>
            <person name="Leigh N.D."/>
            <person name="Simon A."/>
            <person name="Yun M.H."/>
        </authorList>
    </citation>
    <scope>NUCLEOTIDE SEQUENCE</scope>
    <source>
        <strain evidence="2">20211129_DDA</strain>
        <tissue evidence="2">Liver</tissue>
    </source>
</reference>